<evidence type="ECO:0000256" key="1">
    <source>
        <dbReference type="SAM" id="MobiDB-lite"/>
    </source>
</evidence>
<sequence>MLSSVLRSLQSLTTHNNEHQECATPGSSTARDPRKQVLMSSTTFSGAGPSVGKRLNIDGDIPDPSHQLPALPSNLPPPNATYEHSTPPQIPKYINAYSLFLAGSIEMGAAITWQRHMAQFLHHLPLTICNPRRGHWDPDSRPQPSDANFRTQVEWELEALSNASVICFFFDVNTKSPVTMMELGLWAHSGKVIVCCGEGFWKGGNVKLVCERYGIPCVNDFAELVVEAKRMLKQKGLDAVTDEEIQRDEEWAKGIVARKARKEA</sequence>
<accession>A0A9P4N1P2</accession>
<gene>
    <name evidence="2" type="ORF">CC78DRAFT_531708</name>
</gene>
<feature type="region of interest" description="Disordered" evidence="1">
    <location>
        <begin position="13"/>
        <end position="84"/>
    </location>
</feature>
<proteinExistence type="predicted"/>
<evidence type="ECO:0000313" key="3">
    <source>
        <dbReference type="Proteomes" id="UP000800093"/>
    </source>
</evidence>
<dbReference type="AlphaFoldDB" id="A0A9P4N1P2"/>
<dbReference type="OrthoDB" id="2893324at2759"/>
<comment type="caution">
    <text evidence="2">The sequence shown here is derived from an EMBL/GenBank/DDBJ whole genome shotgun (WGS) entry which is preliminary data.</text>
</comment>
<dbReference type="Gene3D" id="3.40.50.450">
    <property type="match status" value="1"/>
</dbReference>
<evidence type="ECO:0008006" key="4">
    <source>
        <dbReference type="Google" id="ProtNLM"/>
    </source>
</evidence>
<evidence type="ECO:0000313" key="2">
    <source>
        <dbReference type="EMBL" id="KAF2266310.1"/>
    </source>
</evidence>
<dbReference type="SUPFAM" id="SSF52309">
    <property type="entry name" value="N-(deoxy)ribosyltransferase-like"/>
    <property type="match status" value="1"/>
</dbReference>
<protein>
    <recommendedName>
        <fullName evidence="4">Nucleoside 2-deoxyribosyltransferase</fullName>
    </recommendedName>
</protein>
<name>A0A9P4N1P2_9PLEO</name>
<dbReference type="EMBL" id="ML986599">
    <property type="protein sequence ID" value="KAF2266310.1"/>
    <property type="molecule type" value="Genomic_DNA"/>
</dbReference>
<dbReference type="Pfam" id="PF15891">
    <property type="entry name" value="Nuc_deoxyri_tr2"/>
    <property type="match status" value="1"/>
</dbReference>
<organism evidence="2 3">
    <name type="scientific">Lojkania enalia</name>
    <dbReference type="NCBI Taxonomy" id="147567"/>
    <lineage>
        <taxon>Eukaryota</taxon>
        <taxon>Fungi</taxon>
        <taxon>Dikarya</taxon>
        <taxon>Ascomycota</taxon>
        <taxon>Pezizomycotina</taxon>
        <taxon>Dothideomycetes</taxon>
        <taxon>Pleosporomycetidae</taxon>
        <taxon>Pleosporales</taxon>
        <taxon>Pleosporales incertae sedis</taxon>
        <taxon>Lojkania</taxon>
    </lineage>
</organism>
<keyword evidence="3" id="KW-1185">Reference proteome</keyword>
<dbReference type="InterPro" id="IPR039470">
    <property type="entry name" value="Nuc_deoxyri_tr2"/>
</dbReference>
<reference evidence="3" key="1">
    <citation type="journal article" date="2020" name="Stud. Mycol.">
        <title>101 Dothideomycetes genomes: A test case for predicting lifestyles and emergence of pathogens.</title>
        <authorList>
            <person name="Haridas S."/>
            <person name="Albert R."/>
            <person name="Binder M."/>
            <person name="Bloem J."/>
            <person name="LaButti K."/>
            <person name="Salamov A."/>
            <person name="Andreopoulos B."/>
            <person name="Baker S."/>
            <person name="Barry K."/>
            <person name="Bills G."/>
            <person name="Bluhm B."/>
            <person name="Cannon C."/>
            <person name="Castanera R."/>
            <person name="Culley D."/>
            <person name="Daum C."/>
            <person name="Ezra D."/>
            <person name="Gonzalez J."/>
            <person name="Henrissat B."/>
            <person name="Kuo A."/>
            <person name="Liang C."/>
            <person name="Lipzen A."/>
            <person name="Lutzoni F."/>
            <person name="Magnuson J."/>
            <person name="Mondo S."/>
            <person name="Nolan M."/>
            <person name="Ohm R."/>
            <person name="Pangilinan J."/>
            <person name="Park H.-J."/>
            <person name="Ramirez L."/>
            <person name="Alfaro M."/>
            <person name="Sun H."/>
            <person name="Tritt A."/>
            <person name="Yoshinaga Y."/>
            <person name="Zwiers L.-H."/>
            <person name="Turgeon B."/>
            <person name="Goodwin S."/>
            <person name="Spatafora J."/>
            <person name="Crous P."/>
            <person name="Grigoriev I."/>
        </authorList>
    </citation>
    <scope>NUCLEOTIDE SEQUENCE [LARGE SCALE GENOMIC DNA]</scope>
    <source>
        <strain evidence="3">CBS 304.66</strain>
    </source>
</reference>
<dbReference type="Proteomes" id="UP000800093">
    <property type="component" value="Unassembled WGS sequence"/>
</dbReference>